<feature type="region of interest" description="Disordered" evidence="1">
    <location>
        <begin position="358"/>
        <end position="435"/>
    </location>
</feature>
<sequence>MSRYCPSCHACILDFGNYKDQKFCDVILAPARNLGPPTAPPVVTGVPLGTILLALPLARELFAVQPPDCRYLRLAFPCESTGCFWTYELWRKVLWRVLKKRGGKVEELQGRIDALRKRILDFQLEAAASLDTEALKKKRIEITQEGDSIAECLGGETPVLQWGKFPSTGASSIVQDIACLSSIRQAVERYRATESRSSVEPRETESIGVMRLSAALKRLGAAKMARQVELEESFTISERLASSLNTPLDEFEEDVKSLRGGHVTDRHAHGFINDNPTESPEGDGHDAASADASQKAWGPKEEDVDSDRGEGCVSSSSSPQCRTGANGHCEVAVESPAVRDRVLEMKEDMVRQFAARIAKSRERAEPHGDDEALTERLQSPPSCDTNRELRDSDRDRPDCERSYCGQGKEDRLLGTDQLSGDGHDVAAEAWESSRSRRSPFGMDIMDTDDLVDYLPPLTDVSSSMSTLPMNLTLKTTASEELERLADLRGKLALEAHREEERKKREDARRLAVGRRAMAQVAASQEREAARRKTISASDREKTNLPSPVRRAKKRLARSLKIEAERKQREEEEKTKTQAEIFRKRDERISKYLAKQQEESQKPGSAIKSTGDLKKHVKPPRSLKVDYSRTPPKTRTSYKACQPWIPGSAIGDESFLSAALERGCEDEPAAPVMESPIDEVPRSPRLPDSLASGDSLELGDGDLIDDLPINVVED</sequence>
<feature type="compositionally biased region" description="Basic and acidic residues" evidence="1">
    <location>
        <begin position="298"/>
        <end position="310"/>
    </location>
</feature>
<reference evidence="2 3" key="1">
    <citation type="submission" date="2020-04" db="EMBL/GenBank/DDBJ databases">
        <title>Perkinsus chesapeaki whole genome sequence.</title>
        <authorList>
            <person name="Bogema D.R."/>
        </authorList>
    </citation>
    <scope>NUCLEOTIDE SEQUENCE [LARGE SCALE GENOMIC DNA]</scope>
    <source>
        <strain evidence="2">ATCC PRA-425</strain>
    </source>
</reference>
<dbReference type="AlphaFoldDB" id="A0A7J6M2Z4"/>
<organism evidence="2 3">
    <name type="scientific">Perkinsus chesapeaki</name>
    <name type="common">Clam parasite</name>
    <name type="synonym">Perkinsus andrewsi</name>
    <dbReference type="NCBI Taxonomy" id="330153"/>
    <lineage>
        <taxon>Eukaryota</taxon>
        <taxon>Sar</taxon>
        <taxon>Alveolata</taxon>
        <taxon>Perkinsozoa</taxon>
        <taxon>Perkinsea</taxon>
        <taxon>Perkinsida</taxon>
        <taxon>Perkinsidae</taxon>
        <taxon>Perkinsus</taxon>
    </lineage>
</organism>
<evidence type="ECO:0000313" key="2">
    <source>
        <dbReference type="EMBL" id="KAF4665845.1"/>
    </source>
</evidence>
<feature type="region of interest" description="Disordered" evidence="1">
    <location>
        <begin position="661"/>
        <end position="713"/>
    </location>
</feature>
<proteinExistence type="predicted"/>
<accession>A0A7J6M2Z4</accession>
<dbReference type="OrthoDB" id="448135at2759"/>
<feature type="compositionally biased region" description="Polar residues" evidence="1">
    <location>
        <begin position="313"/>
        <end position="323"/>
    </location>
</feature>
<feature type="compositionally biased region" description="Basic and acidic residues" evidence="1">
    <location>
        <begin position="359"/>
        <end position="374"/>
    </location>
</feature>
<gene>
    <name evidence="2" type="ORF">FOL47_004408</name>
</gene>
<name>A0A7J6M2Z4_PERCH</name>
<evidence type="ECO:0000256" key="1">
    <source>
        <dbReference type="SAM" id="MobiDB-lite"/>
    </source>
</evidence>
<feature type="region of interest" description="Disordered" evidence="1">
    <location>
        <begin position="265"/>
        <end position="326"/>
    </location>
</feature>
<evidence type="ECO:0000313" key="3">
    <source>
        <dbReference type="Proteomes" id="UP000591131"/>
    </source>
</evidence>
<dbReference type="EMBL" id="JAAPAO010000250">
    <property type="protein sequence ID" value="KAF4665845.1"/>
    <property type="molecule type" value="Genomic_DNA"/>
</dbReference>
<feature type="compositionally biased region" description="Basic and acidic residues" evidence="1">
    <location>
        <begin position="559"/>
        <end position="600"/>
    </location>
</feature>
<feature type="region of interest" description="Disordered" evidence="1">
    <location>
        <begin position="519"/>
        <end position="639"/>
    </location>
</feature>
<feature type="compositionally biased region" description="Basic and acidic residues" evidence="1">
    <location>
        <begin position="385"/>
        <end position="413"/>
    </location>
</feature>
<feature type="compositionally biased region" description="Basic and acidic residues" evidence="1">
    <location>
        <begin position="421"/>
        <end position="434"/>
    </location>
</feature>
<protein>
    <submittedName>
        <fullName evidence="2">Uncharacterized protein</fullName>
    </submittedName>
</protein>
<keyword evidence="3" id="KW-1185">Reference proteome</keyword>
<comment type="caution">
    <text evidence="2">The sequence shown here is derived from an EMBL/GenBank/DDBJ whole genome shotgun (WGS) entry which is preliminary data.</text>
</comment>
<dbReference type="Proteomes" id="UP000591131">
    <property type="component" value="Unassembled WGS sequence"/>
</dbReference>